<comment type="caution">
    <text evidence="1">The sequence shown here is derived from an EMBL/GenBank/DDBJ whole genome shotgun (WGS) entry which is preliminary data.</text>
</comment>
<name>A0A644XL24_9ZZZZ</name>
<evidence type="ECO:0000313" key="1">
    <source>
        <dbReference type="EMBL" id="MPM14933.1"/>
    </source>
</evidence>
<dbReference type="EMBL" id="VSSQ01002359">
    <property type="protein sequence ID" value="MPM14933.1"/>
    <property type="molecule type" value="Genomic_DNA"/>
</dbReference>
<dbReference type="AlphaFoldDB" id="A0A644XL24"/>
<gene>
    <name evidence="1" type="ORF">SDC9_61297</name>
</gene>
<reference evidence="1" key="1">
    <citation type="submission" date="2019-08" db="EMBL/GenBank/DDBJ databases">
        <authorList>
            <person name="Kucharzyk K."/>
            <person name="Murdoch R.W."/>
            <person name="Higgins S."/>
            <person name="Loffler F."/>
        </authorList>
    </citation>
    <scope>NUCLEOTIDE SEQUENCE</scope>
</reference>
<accession>A0A644XL24</accession>
<sequence>MVTLVGGGEAGVFILVGIPIELARIHDGTAHGQGVPVHVLGGGVDDNVSPPLKRAAVDGSGKRVIDDEWHAVSVGGGCKPFNVQHGKGRVCNRLPEHRLCVGPESGLKLLIGALGIHKGKFNAHTAHGDCEKIVGAAINAGGGHHMVTGRADVENGEE</sequence>
<protein>
    <submittedName>
        <fullName evidence="1">Uncharacterized protein</fullName>
    </submittedName>
</protein>
<proteinExistence type="predicted"/>
<organism evidence="1">
    <name type="scientific">bioreactor metagenome</name>
    <dbReference type="NCBI Taxonomy" id="1076179"/>
    <lineage>
        <taxon>unclassified sequences</taxon>
        <taxon>metagenomes</taxon>
        <taxon>ecological metagenomes</taxon>
    </lineage>
</organism>